<feature type="region of interest" description="Disordered" evidence="11">
    <location>
        <begin position="1"/>
        <end position="38"/>
    </location>
</feature>
<evidence type="ECO:0000259" key="12">
    <source>
        <dbReference type="PROSITE" id="PS50928"/>
    </source>
</evidence>
<evidence type="ECO:0000256" key="10">
    <source>
        <dbReference type="RuleBase" id="RU367050"/>
    </source>
</evidence>
<proteinExistence type="inferred from homology"/>
<organism evidence="13 14">
    <name type="scientific">Catellatospora bangladeshensis</name>
    <dbReference type="NCBI Taxonomy" id="310355"/>
    <lineage>
        <taxon>Bacteria</taxon>
        <taxon>Bacillati</taxon>
        <taxon>Actinomycetota</taxon>
        <taxon>Actinomycetes</taxon>
        <taxon>Micromonosporales</taxon>
        <taxon>Micromonosporaceae</taxon>
        <taxon>Catellatospora</taxon>
    </lineage>
</organism>
<dbReference type="AlphaFoldDB" id="A0A8J3JGH9"/>
<dbReference type="InterPro" id="IPR035906">
    <property type="entry name" value="MetI-like_sf"/>
</dbReference>
<feature type="transmembrane region" description="Helical" evidence="9">
    <location>
        <begin position="103"/>
        <end position="127"/>
    </location>
</feature>
<dbReference type="GO" id="GO:0015423">
    <property type="term" value="F:ABC-type maltose transporter activity"/>
    <property type="evidence" value="ECO:0007669"/>
    <property type="project" value="TreeGrafter"/>
</dbReference>
<feature type="transmembrane region" description="Helical" evidence="9">
    <location>
        <begin position="76"/>
        <end position="94"/>
    </location>
</feature>
<keyword evidence="7 9" id="KW-1133">Transmembrane helix</keyword>
<comment type="function">
    <text evidence="10">Part of the ABC transporter complex MalEFGK involved in maltose/maltodextrin import. Probably responsible for the translocation of the substrate across the membrane.</text>
</comment>
<feature type="transmembrane region" description="Helical" evidence="9">
    <location>
        <begin position="49"/>
        <end position="70"/>
    </location>
</feature>
<evidence type="ECO:0000256" key="2">
    <source>
        <dbReference type="ARBA" id="ARBA00009047"/>
    </source>
</evidence>
<feature type="transmembrane region" description="Helical" evidence="9">
    <location>
        <begin position="400"/>
        <end position="426"/>
    </location>
</feature>
<dbReference type="EMBL" id="BONF01000008">
    <property type="protein sequence ID" value="GIF80077.1"/>
    <property type="molecule type" value="Genomic_DNA"/>
</dbReference>
<evidence type="ECO:0000256" key="9">
    <source>
        <dbReference type="RuleBase" id="RU363032"/>
    </source>
</evidence>
<keyword evidence="14" id="KW-1185">Reference proteome</keyword>
<dbReference type="SUPFAM" id="SSF160964">
    <property type="entry name" value="MalF N-terminal region-like"/>
    <property type="match status" value="1"/>
</dbReference>
<dbReference type="PANTHER" id="PTHR47314:SF1">
    <property type="entry name" value="MALTOSE_MALTODEXTRIN TRANSPORT SYSTEM PERMEASE PROTEIN MALF"/>
    <property type="match status" value="1"/>
</dbReference>
<keyword evidence="5 10" id="KW-0762">Sugar transport</keyword>
<evidence type="ECO:0000256" key="11">
    <source>
        <dbReference type="SAM" id="MobiDB-lite"/>
    </source>
</evidence>
<dbReference type="Pfam" id="PF00528">
    <property type="entry name" value="BPD_transp_1"/>
    <property type="match status" value="1"/>
</dbReference>
<dbReference type="Gene3D" id="1.10.3720.10">
    <property type="entry name" value="MetI-like"/>
    <property type="match status" value="1"/>
</dbReference>
<dbReference type="InterPro" id="IPR032550">
    <property type="entry name" value="TM_PBP2_N"/>
</dbReference>
<evidence type="ECO:0000256" key="6">
    <source>
        <dbReference type="ARBA" id="ARBA00022692"/>
    </source>
</evidence>
<dbReference type="SUPFAM" id="SSF161098">
    <property type="entry name" value="MetI-like"/>
    <property type="match status" value="1"/>
</dbReference>
<gene>
    <name evidence="13" type="ORF">Cba03nite_14260</name>
</gene>
<dbReference type="PANTHER" id="PTHR47314">
    <property type="entry name" value="MALTOSE/MALTODEXTRIN TRANSPORT SYSTEM PERMEASE PROTEIN MALF"/>
    <property type="match status" value="1"/>
</dbReference>
<reference evidence="13 14" key="1">
    <citation type="submission" date="2021-01" db="EMBL/GenBank/DDBJ databases">
        <title>Whole genome shotgun sequence of Catellatospora bangladeshensis NBRC 107357.</title>
        <authorList>
            <person name="Komaki H."/>
            <person name="Tamura T."/>
        </authorList>
    </citation>
    <scope>NUCLEOTIDE SEQUENCE [LARGE SCALE GENOMIC DNA]</scope>
    <source>
        <strain evidence="13 14">NBRC 107357</strain>
    </source>
</reference>
<evidence type="ECO:0000256" key="1">
    <source>
        <dbReference type="ARBA" id="ARBA00004651"/>
    </source>
</evidence>
<evidence type="ECO:0000256" key="5">
    <source>
        <dbReference type="ARBA" id="ARBA00022597"/>
    </source>
</evidence>
<dbReference type="GO" id="GO:1990060">
    <property type="term" value="C:maltose transport complex"/>
    <property type="evidence" value="ECO:0007669"/>
    <property type="project" value="TreeGrafter"/>
</dbReference>
<accession>A0A8J3JGH9</accession>
<feature type="transmembrane region" description="Helical" evidence="9">
    <location>
        <begin position="513"/>
        <end position="536"/>
    </location>
</feature>
<feature type="transmembrane region" description="Helical" evidence="9">
    <location>
        <begin position="351"/>
        <end position="371"/>
    </location>
</feature>
<comment type="similarity">
    <text evidence="2 10">Belongs to the binding-protein-dependent transport system permease family. MalFG subfamily.</text>
</comment>
<keyword evidence="8 9" id="KW-0472">Membrane</keyword>
<keyword evidence="3 9" id="KW-0813">Transport</keyword>
<evidence type="ECO:0000256" key="8">
    <source>
        <dbReference type="ARBA" id="ARBA00023136"/>
    </source>
</evidence>
<dbReference type="InterPro" id="IPR035277">
    <property type="entry name" value="MalF_N"/>
</dbReference>
<sequence>MTTQVAGAGSERSPHPGPSGQAPEQRNPRRGQGGEAEKIRRREVSTGFIVSRIAVLSIVAALLIYAIPPLLQTESWTALGVLGAVTAAVAYLYLTPRHVPAKYLVPGTIFLVAFAIVPIVLTFVTAFTNFGDGHRGTKEEAIRAIETSSVTQVPGSPEYYLTIAERDGSLVFLLVDPATKAVQAGTADGLSPVDGAEVSLTGKVLSASGFTIVPTAQAAERDAEIGAFSVPTAGGAIKATGLSRAFEGKADKKYDAACDCIVNPAGDRWYANETEGYFIDSAGAHLDQGWQVSVGFANFKKALTDPTVSGHFLNVLIWNFVFAISSVATTFALGMIVALALHHPRVRGTKVYRVLLILPYAMPSFAMLLIWRDMFNTDFGLISKLFGVHDWLGTPTTARLGLIVINLWMGFPYMFLVITGALQAVPKELTDAARIDGATPWAGFRRVTLPLVLVALTPLLISSFGFNFNNFNNIRLVTNGGPYAIDNATVGSTDLLISYTYRVAGFDSGVADFGFAAAISVFIFAIVATVSTVAFWRSRRQEEVYS</sequence>
<evidence type="ECO:0000256" key="3">
    <source>
        <dbReference type="ARBA" id="ARBA00022448"/>
    </source>
</evidence>
<evidence type="ECO:0000313" key="14">
    <source>
        <dbReference type="Proteomes" id="UP000601223"/>
    </source>
</evidence>
<name>A0A8J3JGH9_9ACTN</name>
<protein>
    <recommendedName>
        <fullName evidence="10">Maltose/maltodextrin transport system permease protein</fullName>
    </recommendedName>
</protein>
<comment type="subcellular location">
    <subcellularLocation>
        <location evidence="1 9">Cell membrane</location>
        <topology evidence="1 9">Multi-pass membrane protein</topology>
    </subcellularLocation>
</comment>
<dbReference type="Gene3D" id="1.20.58.370">
    <property type="entry name" value="MalF N-terminal region-like"/>
    <property type="match status" value="1"/>
</dbReference>
<dbReference type="Pfam" id="PF16296">
    <property type="entry name" value="TM_PBP2_N"/>
    <property type="match status" value="1"/>
</dbReference>
<dbReference type="RefSeq" id="WP_203743215.1">
    <property type="nucleotide sequence ID" value="NZ_BONF01000008.1"/>
</dbReference>
<feature type="transmembrane region" description="Helical" evidence="9">
    <location>
        <begin position="447"/>
        <end position="466"/>
    </location>
</feature>
<feature type="transmembrane region" description="Helical" evidence="9">
    <location>
        <begin position="316"/>
        <end position="339"/>
    </location>
</feature>
<evidence type="ECO:0000256" key="7">
    <source>
        <dbReference type="ARBA" id="ARBA00022989"/>
    </source>
</evidence>
<comment type="caution">
    <text evidence="13">The sequence shown here is derived from an EMBL/GenBank/DDBJ whole genome shotgun (WGS) entry which is preliminary data.</text>
</comment>
<evidence type="ECO:0000256" key="4">
    <source>
        <dbReference type="ARBA" id="ARBA00022475"/>
    </source>
</evidence>
<dbReference type="Proteomes" id="UP000601223">
    <property type="component" value="Unassembled WGS sequence"/>
</dbReference>
<dbReference type="PROSITE" id="PS50928">
    <property type="entry name" value="ABC_TM1"/>
    <property type="match status" value="1"/>
</dbReference>
<keyword evidence="4 10" id="KW-1003">Cell membrane</keyword>
<dbReference type="GO" id="GO:0042956">
    <property type="term" value="P:maltodextrin transmembrane transport"/>
    <property type="evidence" value="ECO:0007669"/>
    <property type="project" value="TreeGrafter"/>
</dbReference>
<evidence type="ECO:0000313" key="13">
    <source>
        <dbReference type="EMBL" id="GIF80077.1"/>
    </source>
</evidence>
<keyword evidence="6 9" id="KW-0812">Transmembrane</keyword>
<dbReference type="CDD" id="cd06261">
    <property type="entry name" value="TM_PBP2"/>
    <property type="match status" value="1"/>
</dbReference>
<dbReference type="InterPro" id="IPR000515">
    <property type="entry name" value="MetI-like"/>
</dbReference>
<feature type="domain" description="ABC transmembrane type-1" evidence="12">
    <location>
        <begin position="316"/>
        <end position="534"/>
    </location>
</feature>